<proteinExistence type="predicted"/>
<dbReference type="EMBL" id="SNYL01000014">
    <property type="protein sequence ID" value="TDQ40965.1"/>
    <property type="molecule type" value="Genomic_DNA"/>
</dbReference>
<dbReference type="OrthoDB" id="8592445at2"/>
<name>A0A4R6U8L3_9BURK</name>
<evidence type="ECO:0000313" key="1">
    <source>
        <dbReference type="EMBL" id="TDQ40965.1"/>
    </source>
</evidence>
<comment type="caution">
    <text evidence="1">The sequence shown here is derived from an EMBL/GenBank/DDBJ whole genome shotgun (WGS) entry which is preliminary data.</text>
</comment>
<dbReference type="AlphaFoldDB" id="A0A4R6U8L3"/>
<reference evidence="1 2" key="1">
    <citation type="submission" date="2019-03" db="EMBL/GenBank/DDBJ databases">
        <title>Genomic Encyclopedia of Type Strains, Phase IV (KMG-IV): sequencing the most valuable type-strain genomes for metagenomic binning, comparative biology and taxonomic classification.</title>
        <authorList>
            <person name="Goeker M."/>
        </authorList>
    </citation>
    <scope>NUCLEOTIDE SEQUENCE [LARGE SCALE GENOMIC DNA]</scope>
    <source>
        <strain evidence="1 2">DSM 19605</strain>
    </source>
</reference>
<accession>A0A4R6U8L3</accession>
<protein>
    <recommendedName>
        <fullName evidence="3">DUF2635 domain-containing protein</fullName>
    </recommendedName>
</protein>
<organism evidence="1 2">
    <name type="scientific">Tepidicella xavieri</name>
    <dbReference type="NCBI Taxonomy" id="360241"/>
    <lineage>
        <taxon>Bacteria</taxon>
        <taxon>Pseudomonadati</taxon>
        <taxon>Pseudomonadota</taxon>
        <taxon>Betaproteobacteria</taxon>
        <taxon>Burkholderiales</taxon>
        <taxon>Tepidicella</taxon>
    </lineage>
</organism>
<gene>
    <name evidence="1" type="ORF">DFR43_11450</name>
</gene>
<evidence type="ECO:0008006" key="3">
    <source>
        <dbReference type="Google" id="ProtNLM"/>
    </source>
</evidence>
<dbReference type="Proteomes" id="UP000295510">
    <property type="component" value="Unassembled WGS sequence"/>
</dbReference>
<evidence type="ECO:0000313" key="2">
    <source>
        <dbReference type="Proteomes" id="UP000295510"/>
    </source>
</evidence>
<sequence>MKTYRYSGPMSAATLPDGRDVVLYPGQTVELPEDNDWVQTLAALGHLVEQPAAPARPARAAKDKEAA</sequence>
<dbReference type="RefSeq" id="WP_133598618.1">
    <property type="nucleotide sequence ID" value="NZ_SNYL01000014.1"/>
</dbReference>
<keyword evidence="2" id="KW-1185">Reference proteome</keyword>